<evidence type="ECO:0000313" key="1">
    <source>
        <dbReference type="EMBL" id="PBC33091.1"/>
    </source>
</evidence>
<name>A0A2A3EPX2_APICC</name>
<protein>
    <submittedName>
        <fullName evidence="1">Uncharacterized protein</fullName>
    </submittedName>
</protein>
<dbReference type="Proteomes" id="UP000242457">
    <property type="component" value="Unassembled WGS sequence"/>
</dbReference>
<reference evidence="1 2" key="1">
    <citation type="submission" date="2014-07" db="EMBL/GenBank/DDBJ databases">
        <title>Genomic and transcriptomic analysis on Apis cerana provide comprehensive insights into honey bee biology.</title>
        <authorList>
            <person name="Diao Q."/>
            <person name="Sun L."/>
            <person name="Zheng H."/>
            <person name="Zheng H."/>
            <person name="Xu S."/>
            <person name="Wang S."/>
            <person name="Zeng Z."/>
            <person name="Hu F."/>
            <person name="Su S."/>
            <person name="Wu J."/>
        </authorList>
    </citation>
    <scope>NUCLEOTIDE SEQUENCE [LARGE SCALE GENOMIC DNA]</scope>
    <source>
        <tissue evidence="1">Pupae without intestine</tissue>
    </source>
</reference>
<dbReference type="EMBL" id="KZ288206">
    <property type="protein sequence ID" value="PBC33091.1"/>
    <property type="molecule type" value="Genomic_DNA"/>
</dbReference>
<proteinExistence type="predicted"/>
<keyword evidence="2" id="KW-1185">Reference proteome</keyword>
<organism evidence="1 2">
    <name type="scientific">Apis cerana cerana</name>
    <name type="common">Oriental honeybee</name>
    <dbReference type="NCBI Taxonomy" id="94128"/>
    <lineage>
        <taxon>Eukaryota</taxon>
        <taxon>Metazoa</taxon>
        <taxon>Ecdysozoa</taxon>
        <taxon>Arthropoda</taxon>
        <taxon>Hexapoda</taxon>
        <taxon>Insecta</taxon>
        <taxon>Pterygota</taxon>
        <taxon>Neoptera</taxon>
        <taxon>Endopterygota</taxon>
        <taxon>Hymenoptera</taxon>
        <taxon>Apocrita</taxon>
        <taxon>Aculeata</taxon>
        <taxon>Apoidea</taxon>
        <taxon>Anthophila</taxon>
        <taxon>Apidae</taxon>
        <taxon>Apis</taxon>
    </lineage>
</organism>
<evidence type="ECO:0000313" key="2">
    <source>
        <dbReference type="Proteomes" id="UP000242457"/>
    </source>
</evidence>
<sequence length="130" mass="15121">MDSNPFPAYLTLSNKFTVPSLVHFTPLFPSTTTTITTTTSTTERTVRNQNRMRNSTQTCILYVYTHTHIKRRTRQQSRTAEPPLPHQFYNYALHHRTRTKLQLGYPIDDNNKYGEQTSSCASLQRLPTDR</sequence>
<gene>
    <name evidence="1" type="ORF">APICC_07168</name>
</gene>
<dbReference type="AlphaFoldDB" id="A0A2A3EPX2"/>
<accession>A0A2A3EPX2</accession>